<gene>
    <name evidence="5" type="ORF">M9Y10_002144</name>
</gene>
<dbReference type="GO" id="GO:0000502">
    <property type="term" value="C:proteasome complex"/>
    <property type="evidence" value="ECO:0007669"/>
    <property type="project" value="UniProtKB-KW"/>
</dbReference>
<comment type="similarity">
    <text evidence="1">Belongs to the proteasome subunit S5A family.</text>
</comment>
<feature type="region of interest" description="Disordered" evidence="3">
    <location>
        <begin position="243"/>
        <end position="329"/>
    </location>
</feature>
<feature type="compositionally biased region" description="Basic and acidic residues" evidence="3">
    <location>
        <begin position="314"/>
        <end position="329"/>
    </location>
</feature>
<dbReference type="InterPro" id="IPR003903">
    <property type="entry name" value="UIM_dom"/>
</dbReference>
<dbReference type="PANTHER" id="PTHR10223:SF0">
    <property type="entry name" value="26S PROTEASOME NON-ATPASE REGULATORY SUBUNIT 4"/>
    <property type="match status" value="1"/>
</dbReference>
<organism evidence="5 6">
    <name type="scientific">Tritrichomonas musculus</name>
    <dbReference type="NCBI Taxonomy" id="1915356"/>
    <lineage>
        <taxon>Eukaryota</taxon>
        <taxon>Metamonada</taxon>
        <taxon>Parabasalia</taxon>
        <taxon>Tritrichomonadida</taxon>
        <taxon>Tritrichomonadidae</taxon>
        <taxon>Tritrichomonas</taxon>
    </lineage>
</organism>
<dbReference type="Gene3D" id="6.10.140.100">
    <property type="match status" value="1"/>
</dbReference>
<evidence type="ECO:0000259" key="4">
    <source>
        <dbReference type="Pfam" id="PF13519"/>
    </source>
</evidence>
<dbReference type="InterPro" id="IPR027040">
    <property type="entry name" value="PSMD4"/>
</dbReference>
<dbReference type="PANTHER" id="PTHR10223">
    <property type="entry name" value="26S PROTEASOME NON-ATPASE REGULATORY SUBUNIT 4"/>
    <property type="match status" value="1"/>
</dbReference>
<sequence>MTEDISTRLTAAFMFIDNSNSSIDGDYNPTRISAQKETVESFCSFFYGKNRQSVFGFGCLADSDFGIKVSFTQKKEVFPDNLRSIKTGGKLLLDRAIRCGILAMNQRPKDIQNQVLIFLIGSKHDLTNERAETIANTAYGKGISINIFVFGDEEIDEEPLKLLIEKMGVNSHYNRIPNGSYSLSSIILNQYCTNFNTNVPPSSMDIYINNDTDDPELRKALAMSMQDQGIDDPDIQAAIQESMKDQNQKPPAEQNQPDDDEMDPELRSAIELSKQTGNDVPNDNNTQKEIDDLVNDQNKLNDILAEFQGTNSKKSQEDQKDDKDKDQKK</sequence>
<keyword evidence="2 5" id="KW-0647">Proteasome</keyword>
<evidence type="ECO:0000313" key="5">
    <source>
        <dbReference type="EMBL" id="KAK8899822.1"/>
    </source>
</evidence>
<feature type="domain" description="VWFA" evidence="4">
    <location>
        <begin position="16"/>
        <end position="120"/>
    </location>
</feature>
<dbReference type="Proteomes" id="UP001470230">
    <property type="component" value="Unassembled WGS sequence"/>
</dbReference>
<proteinExistence type="inferred from homology"/>
<evidence type="ECO:0000256" key="2">
    <source>
        <dbReference type="ARBA" id="ARBA00022942"/>
    </source>
</evidence>
<accession>A0ABR2LAM0</accession>
<protein>
    <submittedName>
        <fullName evidence="5">26S proteasome non-ATPase regulatory subunit 4</fullName>
    </submittedName>
</protein>
<comment type="caution">
    <text evidence="5">The sequence shown here is derived from an EMBL/GenBank/DDBJ whole genome shotgun (WGS) entry which is preliminary data.</text>
</comment>
<evidence type="ECO:0000256" key="1">
    <source>
        <dbReference type="ARBA" id="ARBA00005574"/>
    </source>
</evidence>
<dbReference type="EMBL" id="JAPFFF010000001">
    <property type="protein sequence ID" value="KAK8899822.1"/>
    <property type="molecule type" value="Genomic_DNA"/>
</dbReference>
<keyword evidence="6" id="KW-1185">Reference proteome</keyword>
<name>A0ABR2LAM0_9EUKA</name>
<dbReference type="InterPro" id="IPR002035">
    <property type="entry name" value="VWF_A"/>
</dbReference>
<feature type="compositionally biased region" description="Polar residues" evidence="3">
    <location>
        <begin position="273"/>
        <end position="285"/>
    </location>
</feature>
<dbReference type="Pfam" id="PF02809">
    <property type="entry name" value="UIM"/>
    <property type="match status" value="3"/>
</dbReference>
<dbReference type="SUPFAM" id="SSF53300">
    <property type="entry name" value="vWA-like"/>
    <property type="match status" value="1"/>
</dbReference>
<dbReference type="SMART" id="SM00726">
    <property type="entry name" value="UIM"/>
    <property type="match status" value="3"/>
</dbReference>
<evidence type="ECO:0000313" key="6">
    <source>
        <dbReference type="Proteomes" id="UP001470230"/>
    </source>
</evidence>
<dbReference type="InterPro" id="IPR036465">
    <property type="entry name" value="vWFA_dom_sf"/>
</dbReference>
<reference evidence="5 6" key="1">
    <citation type="submission" date="2024-04" db="EMBL/GenBank/DDBJ databases">
        <title>Tritrichomonas musculus Genome.</title>
        <authorList>
            <person name="Alves-Ferreira E."/>
            <person name="Grigg M."/>
            <person name="Lorenzi H."/>
            <person name="Galac M."/>
        </authorList>
    </citation>
    <scope>NUCLEOTIDE SEQUENCE [LARGE SCALE GENOMIC DNA]</scope>
    <source>
        <strain evidence="5 6">EAF2021</strain>
    </source>
</reference>
<dbReference type="Gene3D" id="3.40.50.410">
    <property type="entry name" value="von Willebrand factor, type A domain"/>
    <property type="match status" value="1"/>
</dbReference>
<evidence type="ECO:0000256" key="3">
    <source>
        <dbReference type="SAM" id="MobiDB-lite"/>
    </source>
</evidence>
<dbReference type="Pfam" id="PF13519">
    <property type="entry name" value="VWA_2"/>
    <property type="match status" value="1"/>
</dbReference>
<dbReference type="PROSITE" id="PS50330">
    <property type="entry name" value="UIM"/>
    <property type="match status" value="2"/>
</dbReference>